<proteinExistence type="predicted"/>
<reference evidence="1 2" key="1">
    <citation type="submission" date="2021-06" db="EMBL/GenBank/DDBJ databases">
        <authorList>
            <person name="Palmer J.M."/>
        </authorList>
    </citation>
    <scope>NUCLEOTIDE SEQUENCE [LARGE SCALE GENOMIC DNA]</scope>
    <source>
        <strain evidence="1 2">XC_2019</strain>
        <tissue evidence="1">Muscle</tissue>
    </source>
</reference>
<dbReference type="Proteomes" id="UP001434883">
    <property type="component" value="Unassembled WGS sequence"/>
</dbReference>
<feature type="non-terminal residue" evidence="1">
    <location>
        <position position="1"/>
    </location>
</feature>
<evidence type="ECO:0000313" key="2">
    <source>
        <dbReference type="Proteomes" id="UP001434883"/>
    </source>
</evidence>
<sequence length="58" mass="6793">GQSYLGPVVQDSASWSGRCFPKHRSRRADRCCRHTNIWLHFIDEGQLITFRDPRGYTI</sequence>
<accession>A0ABV0RBW3</accession>
<gene>
    <name evidence="1" type="ORF">XENOCAPTIV_027434</name>
</gene>
<organism evidence="1 2">
    <name type="scientific">Xenoophorus captivus</name>
    <dbReference type="NCBI Taxonomy" id="1517983"/>
    <lineage>
        <taxon>Eukaryota</taxon>
        <taxon>Metazoa</taxon>
        <taxon>Chordata</taxon>
        <taxon>Craniata</taxon>
        <taxon>Vertebrata</taxon>
        <taxon>Euteleostomi</taxon>
        <taxon>Actinopterygii</taxon>
        <taxon>Neopterygii</taxon>
        <taxon>Teleostei</taxon>
        <taxon>Neoteleostei</taxon>
        <taxon>Acanthomorphata</taxon>
        <taxon>Ovalentaria</taxon>
        <taxon>Atherinomorphae</taxon>
        <taxon>Cyprinodontiformes</taxon>
        <taxon>Goodeidae</taxon>
        <taxon>Xenoophorus</taxon>
    </lineage>
</organism>
<comment type="caution">
    <text evidence="1">The sequence shown here is derived from an EMBL/GenBank/DDBJ whole genome shotgun (WGS) entry which is preliminary data.</text>
</comment>
<evidence type="ECO:0000313" key="1">
    <source>
        <dbReference type="EMBL" id="MEQ2205167.1"/>
    </source>
</evidence>
<dbReference type="EMBL" id="JAHRIN010040739">
    <property type="protein sequence ID" value="MEQ2205167.1"/>
    <property type="molecule type" value="Genomic_DNA"/>
</dbReference>
<protein>
    <submittedName>
        <fullName evidence="1">Uncharacterized protein</fullName>
    </submittedName>
</protein>
<keyword evidence="2" id="KW-1185">Reference proteome</keyword>
<name>A0ABV0RBW3_9TELE</name>